<evidence type="ECO:0000256" key="2">
    <source>
        <dbReference type="ARBA" id="ARBA00009241"/>
    </source>
</evidence>
<gene>
    <name evidence="10" type="ORF">C361_02689</name>
</gene>
<feature type="binding site" evidence="8">
    <location>
        <position position="46"/>
    </location>
    <ligand>
        <name>Cu cation</name>
        <dbReference type="ChEBI" id="CHEBI:23378"/>
    </ligand>
</feature>
<evidence type="ECO:0000256" key="6">
    <source>
        <dbReference type="ARBA" id="ARBA00023157"/>
    </source>
</evidence>
<dbReference type="Gene3D" id="1.10.287.1130">
    <property type="entry name" value="CytochromE C oxidase copper chaperone"/>
    <property type="match status" value="1"/>
</dbReference>
<feature type="compositionally biased region" description="Low complexity" evidence="9">
    <location>
        <begin position="12"/>
        <end position="27"/>
    </location>
</feature>
<reference evidence="10 11" key="1">
    <citation type="submission" date="2017-06" db="EMBL/GenBank/DDBJ databases">
        <title>Global population genomics of the pathogenic fungus Cryptococcus neoformans var. grubii.</title>
        <authorList>
            <person name="Cuomo C."/>
            <person name="Litvintseva A."/>
            <person name="Chen Y."/>
            <person name="Young S."/>
            <person name="Zeng Q."/>
            <person name="Chapman S."/>
            <person name="Gujja S."/>
            <person name="Saif S."/>
            <person name="Birren B."/>
        </authorList>
    </citation>
    <scope>NUCLEOTIDE SEQUENCE [LARGE SCALE GENOMIC DNA]</scope>
    <source>
        <strain evidence="10 11">Tu259-1</strain>
    </source>
</reference>
<dbReference type="AlphaFoldDB" id="A0A854QGT2"/>
<dbReference type="PANTHER" id="PTHR16719:SF0">
    <property type="entry name" value="CYTOCHROME C OXIDASE COPPER CHAPERONE"/>
    <property type="match status" value="1"/>
</dbReference>
<keyword evidence="5" id="KW-0496">Mitochondrion</keyword>
<dbReference type="GO" id="GO:0033617">
    <property type="term" value="P:mitochondrial respiratory chain complex IV assembly"/>
    <property type="evidence" value="ECO:0007669"/>
    <property type="project" value="TreeGrafter"/>
</dbReference>
<feature type="binding site" evidence="8">
    <location>
        <position position="45"/>
    </location>
    <ligand>
        <name>Cu cation</name>
        <dbReference type="ChEBI" id="CHEBI:23378"/>
    </ligand>
</feature>
<name>A0A854QGT2_CRYNE</name>
<dbReference type="EMBL" id="AMKT01000034">
    <property type="protein sequence ID" value="OXG24140.1"/>
    <property type="molecule type" value="Genomic_DNA"/>
</dbReference>
<evidence type="ECO:0000256" key="4">
    <source>
        <dbReference type="ARBA" id="ARBA00023008"/>
    </source>
</evidence>
<evidence type="ECO:0000313" key="11">
    <source>
        <dbReference type="Proteomes" id="UP000199727"/>
    </source>
</evidence>
<evidence type="ECO:0000256" key="3">
    <source>
        <dbReference type="ARBA" id="ARBA00022723"/>
    </source>
</evidence>
<keyword evidence="7" id="KW-0143">Chaperone</keyword>
<comment type="similarity">
    <text evidence="2">Belongs to the COX17 family.</text>
</comment>
<feature type="compositionally biased region" description="Polar residues" evidence="9">
    <location>
        <begin position="1"/>
        <end position="11"/>
    </location>
</feature>
<dbReference type="InterPro" id="IPR009069">
    <property type="entry name" value="Cys_alpha_HP_mot_SF"/>
</dbReference>
<comment type="caution">
    <text evidence="10">The sequence shown here is derived from an EMBL/GenBank/DDBJ whole genome shotgun (WGS) entry which is preliminary data.</text>
</comment>
<evidence type="ECO:0000256" key="7">
    <source>
        <dbReference type="ARBA" id="ARBA00023186"/>
    </source>
</evidence>
<evidence type="ECO:0000256" key="9">
    <source>
        <dbReference type="SAM" id="MobiDB-lite"/>
    </source>
</evidence>
<dbReference type="PANTHER" id="PTHR16719">
    <property type="entry name" value="CYTOCHROME C OXIDASE COPPER CHAPERONE"/>
    <property type="match status" value="1"/>
</dbReference>
<proteinExistence type="inferred from homology"/>
<dbReference type="InterPro" id="IPR007745">
    <property type="entry name" value="Cyt_c_oxidase_Cu-chaperone"/>
</dbReference>
<dbReference type="GO" id="GO:0005507">
    <property type="term" value="F:copper ion binding"/>
    <property type="evidence" value="ECO:0007669"/>
    <property type="project" value="InterPro"/>
</dbReference>
<evidence type="ECO:0000256" key="1">
    <source>
        <dbReference type="ARBA" id="ARBA00004569"/>
    </source>
</evidence>
<protein>
    <submittedName>
        <fullName evidence="10">Cytochrome c oxidase assembly protein subunit 17</fullName>
    </submittedName>
</protein>
<comment type="subcellular location">
    <subcellularLocation>
        <location evidence="1">Mitochondrion intermembrane space</location>
    </subcellularLocation>
</comment>
<sequence>MVSLVANSSEVSSPATTLPPRSTSSSPDATAKEVNPLNPNNLKPCCACPETKQARDDCFIKSAPGEGETNCRDFIEAHKACMRGYGFKV</sequence>
<dbReference type="GO" id="GO:0016531">
    <property type="term" value="F:copper chaperone activity"/>
    <property type="evidence" value="ECO:0007669"/>
    <property type="project" value="InterPro"/>
</dbReference>
<dbReference type="SUPFAM" id="SSF47072">
    <property type="entry name" value="Cysteine alpha-hairpin motif"/>
    <property type="match status" value="1"/>
</dbReference>
<organism evidence="10 11">
    <name type="scientific">Cryptococcus neoformans Tu259-1</name>
    <dbReference type="NCBI Taxonomy" id="1230072"/>
    <lineage>
        <taxon>Eukaryota</taxon>
        <taxon>Fungi</taxon>
        <taxon>Dikarya</taxon>
        <taxon>Basidiomycota</taxon>
        <taxon>Agaricomycotina</taxon>
        <taxon>Tremellomycetes</taxon>
        <taxon>Tremellales</taxon>
        <taxon>Cryptococcaceae</taxon>
        <taxon>Cryptococcus</taxon>
        <taxon>Cryptococcus neoformans species complex</taxon>
    </lineage>
</organism>
<dbReference type="GO" id="GO:0005758">
    <property type="term" value="C:mitochondrial intermembrane space"/>
    <property type="evidence" value="ECO:0007669"/>
    <property type="project" value="UniProtKB-SubCell"/>
</dbReference>
<keyword evidence="3 8" id="KW-0479">Metal-binding</keyword>
<accession>A0A854QGT2</accession>
<evidence type="ECO:0000256" key="5">
    <source>
        <dbReference type="ARBA" id="ARBA00023128"/>
    </source>
</evidence>
<dbReference type="Pfam" id="PF05051">
    <property type="entry name" value="COX17"/>
    <property type="match status" value="1"/>
</dbReference>
<evidence type="ECO:0000313" key="10">
    <source>
        <dbReference type="EMBL" id="OXG24140.1"/>
    </source>
</evidence>
<keyword evidence="4 8" id="KW-0186">Copper</keyword>
<keyword evidence="6" id="KW-1015">Disulfide bond</keyword>
<dbReference type="PROSITE" id="PS51808">
    <property type="entry name" value="CHCH"/>
    <property type="match status" value="1"/>
</dbReference>
<dbReference type="FunFam" id="1.10.287.1130:FF:000005">
    <property type="entry name" value="Cytochrome c oxidase assembly protein subunit 17"/>
    <property type="match status" value="1"/>
</dbReference>
<dbReference type="Proteomes" id="UP000199727">
    <property type="component" value="Unassembled WGS sequence"/>
</dbReference>
<feature type="region of interest" description="Disordered" evidence="9">
    <location>
        <begin position="1"/>
        <end position="40"/>
    </location>
</feature>
<evidence type="ECO:0000256" key="8">
    <source>
        <dbReference type="PIRSR" id="PIRSR607745-1"/>
    </source>
</evidence>